<name>X1QDB2_9ZZZZ</name>
<dbReference type="EMBL" id="BARW01000586">
    <property type="protein sequence ID" value="GAI66457.1"/>
    <property type="molecule type" value="Genomic_DNA"/>
</dbReference>
<evidence type="ECO:0000313" key="1">
    <source>
        <dbReference type="EMBL" id="GAI66457.1"/>
    </source>
</evidence>
<proteinExistence type="predicted"/>
<comment type="caution">
    <text evidence="1">The sequence shown here is derived from an EMBL/GenBank/DDBJ whole genome shotgun (WGS) entry which is preliminary data.</text>
</comment>
<gene>
    <name evidence="1" type="ORF">S12H4_02402</name>
</gene>
<dbReference type="AlphaFoldDB" id="X1QDB2"/>
<sequence length="314" mass="35912">MTTLLELQHFAVLEVSYLHKPTSIIITCRTNNPCHLTLYYTEIEPVRHATSLVKRGLAVPWGAYFCFVAWNSVEQQEAGDTLIHTFEVPDWSYCQTKWFTFRGTVAEVLSPSVTALLKHHHPGIPTVKTFIARTSDGYLDTGIWIRDYILSHDGTTAYAYDTGDWWTVGQQLTQDWYIVYRAGLFFDTSEIPTGAKILSATLSYYVKNKFGWDYDIVIVSGDDLSEPLQPHHYHDLLDDTESLGSAPAEDSYRFQHIPLNEIGLLHINTTGLTKLALRTNEDIDYIPPTAWHFQRGYSAEYRTKPYLTISYQKA</sequence>
<organism evidence="1">
    <name type="scientific">marine sediment metagenome</name>
    <dbReference type="NCBI Taxonomy" id="412755"/>
    <lineage>
        <taxon>unclassified sequences</taxon>
        <taxon>metagenomes</taxon>
        <taxon>ecological metagenomes</taxon>
    </lineage>
</organism>
<accession>X1QDB2</accession>
<protein>
    <submittedName>
        <fullName evidence="1">Uncharacterized protein</fullName>
    </submittedName>
</protein>
<reference evidence="1" key="1">
    <citation type="journal article" date="2014" name="Front. Microbiol.">
        <title>High frequency of phylogenetically diverse reductive dehalogenase-homologous genes in deep subseafloor sedimentary metagenomes.</title>
        <authorList>
            <person name="Kawai M."/>
            <person name="Futagami T."/>
            <person name="Toyoda A."/>
            <person name="Takaki Y."/>
            <person name="Nishi S."/>
            <person name="Hori S."/>
            <person name="Arai W."/>
            <person name="Tsubouchi T."/>
            <person name="Morono Y."/>
            <person name="Uchiyama I."/>
            <person name="Ito T."/>
            <person name="Fujiyama A."/>
            <person name="Inagaki F."/>
            <person name="Takami H."/>
        </authorList>
    </citation>
    <scope>NUCLEOTIDE SEQUENCE</scope>
    <source>
        <strain evidence="1">Expedition CK06-06</strain>
    </source>
</reference>